<name>A0A484MJ94_9ASTE</name>
<dbReference type="FunFam" id="3.30.420.40:FF:000004">
    <property type="entry name" value="Molecular chaperone DnaK"/>
    <property type="match status" value="1"/>
</dbReference>
<keyword evidence="3" id="KW-0067">ATP-binding</keyword>
<evidence type="ECO:0000313" key="6">
    <source>
        <dbReference type="Proteomes" id="UP000595140"/>
    </source>
</evidence>
<dbReference type="Proteomes" id="UP000595140">
    <property type="component" value="Unassembled WGS sequence"/>
</dbReference>
<evidence type="ECO:0000256" key="1">
    <source>
        <dbReference type="ARBA" id="ARBA00007381"/>
    </source>
</evidence>
<dbReference type="SUPFAM" id="SSF100920">
    <property type="entry name" value="Heat shock protein 70kD (HSP70), peptide-binding domain"/>
    <property type="match status" value="2"/>
</dbReference>
<dbReference type="AlphaFoldDB" id="A0A484MJ94"/>
<dbReference type="Gene3D" id="1.20.1270.10">
    <property type="match status" value="2"/>
</dbReference>
<dbReference type="OrthoDB" id="1681210at2759"/>
<keyword evidence="4" id="KW-0175">Coiled coil</keyword>
<accession>A0A484MJ94</accession>
<dbReference type="PROSITE" id="PS00297">
    <property type="entry name" value="HSP70_1"/>
    <property type="match status" value="1"/>
</dbReference>
<dbReference type="Gene3D" id="3.90.640.10">
    <property type="entry name" value="Actin, Chain A, domain 4"/>
    <property type="match status" value="2"/>
</dbReference>
<gene>
    <name evidence="5" type="ORF">CCAM_LOCUS30807</name>
</gene>
<proteinExistence type="inferred from homology"/>
<dbReference type="PROSITE" id="PS01036">
    <property type="entry name" value="HSP70_3"/>
    <property type="match status" value="1"/>
</dbReference>
<dbReference type="FunFam" id="3.30.30.30:FF:000001">
    <property type="entry name" value="heat shock 70 kDa protein-like"/>
    <property type="match status" value="2"/>
</dbReference>
<dbReference type="SUPFAM" id="SSF100934">
    <property type="entry name" value="Heat shock protein 70kD (HSP70), C-terminal subdomain"/>
    <property type="match status" value="2"/>
</dbReference>
<dbReference type="FunFam" id="3.30.420.40:FF:000026">
    <property type="entry name" value="Heat shock protein 70"/>
    <property type="match status" value="1"/>
</dbReference>
<dbReference type="SUPFAM" id="SSF53067">
    <property type="entry name" value="Actin-like ATPase domain"/>
    <property type="match status" value="4"/>
</dbReference>
<dbReference type="Gene3D" id="2.60.34.10">
    <property type="entry name" value="Substrate Binding Domain Of DNAk, Chain A, domain 1"/>
    <property type="match status" value="2"/>
</dbReference>
<dbReference type="PRINTS" id="PR00301">
    <property type="entry name" value="HEATSHOCK70"/>
</dbReference>
<dbReference type="GO" id="GO:0140662">
    <property type="term" value="F:ATP-dependent protein folding chaperone"/>
    <property type="evidence" value="ECO:0007669"/>
    <property type="project" value="InterPro"/>
</dbReference>
<reference evidence="5 6" key="1">
    <citation type="submission" date="2018-04" db="EMBL/GenBank/DDBJ databases">
        <authorList>
            <person name="Vogel A."/>
        </authorList>
    </citation>
    <scope>NUCLEOTIDE SEQUENCE [LARGE SCALE GENOMIC DNA]</scope>
</reference>
<dbReference type="Gene3D" id="3.30.30.30">
    <property type="match status" value="1"/>
</dbReference>
<evidence type="ECO:0000313" key="5">
    <source>
        <dbReference type="EMBL" id="VFQ89031.1"/>
    </source>
</evidence>
<protein>
    <submittedName>
        <fullName evidence="5">Uncharacterized protein</fullName>
    </submittedName>
</protein>
<comment type="similarity">
    <text evidence="1">Belongs to the heat shock protein 70 family.</text>
</comment>
<keyword evidence="2" id="KW-0547">Nucleotide-binding</keyword>
<dbReference type="GO" id="GO:0005524">
    <property type="term" value="F:ATP binding"/>
    <property type="evidence" value="ECO:0007669"/>
    <property type="project" value="UniProtKB-KW"/>
</dbReference>
<dbReference type="Pfam" id="PF00012">
    <property type="entry name" value="HSP70"/>
    <property type="match status" value="2"/>
</dbReference>
<dbReference type="InterPro" id="IPR043129">
    <property type="entry name" value="ATPase_NBD"/>
</dbReference>
<dbReference type="InterPro" id="IPR029047">
    <property type="entry name" value="HSP70_peptide-bd_sf"/>
</dbReference>
<evidence type="ECO:0000256" key="4">
    <source>
        <dbReference type="SAM" id="Coils"/>
    </source>
</evidence>
<keyword evidence="6" id="KW-1185">Reference proteome</keyword>
<dbReference type="FunFam" id="3.90.640.10:FF:000002">
    <property type="entry name" value="Heat shock 70 kDa"/>
    <property type="match status" value="2"/>
</dbReference>
<evidence type="ECO:0000256" key="2">
    <source>
        <dbReference type="ARBA" id="ARBA00022741"/>
    </source>
</evidence>
<feature type="coiled-coil region" evidence="4">
    <location>
        <begin position="524"/>
        <end position="561"/>
    </location>
</feature>
<organism evidence="5 6">
    <name type="scientific">Cuscuta campestris</name>
    <dbReference type="NCBI Taxonomy" id="132261"/>
    <lineage>
        <taxon>Eukaryota</taxon>
        <taxon>Viridiplantae</taxon>
        <taxon>Streptophyta</taxon>
        <taxon>Embryophyta</taxon>
        <taxon>Tracheophyta</taxon>
        <taxon>Spermatophyta</taxon>
        <taxon>Magnoliopsida</taxon>
        <taxon>eudicotyledons</taxon>
        <taxon>Gunneridae</taxon>
        <taxon>Pentapetalae</taxon>
        <taxon>asterids</taxon>
        <taxon>lamiids</taxon>
        <taxon>Solanales</taxon>
        <taxon>Convolvulaceae</taxon>
        <taxon>Cuscuteae</taxon>
        <taxon>Cuscuta</taxon>
        <taxon>Cuscuta subgen. Grammica</taxon>
        <taxon>Cuscuta sect. Cleistogrammica</taxon>
    </lineage>
</organism>
<evidence type="ECO:0000256" key="3">
    <source>
        <dbReference type="ARBA" id="ARBA00022840"/>
    </source>
</evidence>
<dbReference type="InterPro" id="IPR029048">
    <property type="entry name" value="HSP70_C_sf"/>
</dbReference>
<dbReference type="EMBL" id="OOIL02003702">
    <property type="protein sequence ID" value="VFQ89031.1"/>
    <property type="molecule type" value="Genomic_DNA"/>
</dbReference>
<dbReference type="NCBIfam" id="NF001413">
    <property type="entry name" value="PRK00290.1"/>
    <property type="match status" value="1"/>
</dbReference>
<dbReference type="PANTHER" id="PTHR19375">
    <property type="entry name" value="HEAT SHOCK PROTEIN 70KDA"/>
    <property type="match status" value="1"/>
</dbReference>
<dbReference type="Gene3D" id="3.30.420.40">
    <property type="match status" value="4"/>
</dbReference>
<dbReference type="PROSITE" id="PS00329">
    <property type="entry name" value="HSP70_2"/>
    <property type="match status" value="1"/>
</dbReference>
<dbReference type="InterPro" id="IPR013126">
    <property type="entry name" value="Hsp_70_fam"/>
</dbReference>
<dbReference type="FunFam" id="2.60.34.10:FF:000012">
    <property type="entry name" value="Heat shock 70 kDa protein"/>
    <property type="match status" value="2"/>
</dbReference>
<dbReference type="InterPro" id="IPR018181">
    <property type="entry name" value="Heat_shock_70_CS"/>
</dbReference>
<sequence length="1204" mass="132566">MAESGAEGPAIGIDLGTTYSVVGVWQPRQGRVEIITNDLGNRTTPSWVAFKDGERLVGESAQNQAAFNPSNTIFDVKRLIGRKFSDEMVQNDIKLWPFKVTAGPEYGNAEKPMIAVTYKGEEKTFAAEEISSMILQKMKCTAEAYLGKQVKNAVITVPAYFNDAQRQATKDAAFIAGLNVLRIINEPTAAAIAYGLDKNGPGSGDPASKNILVFDLGGGTFDVSIATIEKGLFEVKAVNGDTHLGGGDFNNKMVSHFVAEFERKHKKDISSNPRALGRLRAACEKAKRNLSSVTTTSIDIDCLYEGIDFSSTITRARFDQMNLDLFNACLDRVEKCLKDAKMKVTDIHDIVLVGGSTRIPKAQDLLQELFHGNKLCKSINPDEAVAHGAAFHAVSLTGACLGGNKNSVLVDVAPLSLGVESSNGDLNVVIPRNTPIPTKKTNKRITAEDNQTRVTFQVFEGEMPIAEDNYFLGKFSLHNIPPAPVGVAKFDVDFEIDVNGILTVSAVLVGSNNRDQITITNHSLRLSREEIDRMVKDAEEYKAQDEERKRASEAKNDLENYIHYSRGILSKMGGKKKMETFKDAIERTAQWLEWNCELGEAHKFEEKKKELELLCDSLVAKMRGISLGKSGTLHGKGESVRTVISATDNALVAFLLNDECISSVYVRNRSDVKRLIGRRFSDIVVQKDMKLWPFKVTAGPEYGNAEKPMIVVTYQGEEKTFAAEEISSMILQKMKSVAEAYIGKEVKDAVITVPAYFNDAQRQGTKDAGVIAGLNVLRIINEPTAAAIAYGLNKKRSGRGASAAAKNILVFDLGGGTFDVSIVTMEKDVFKVKAVNGDTHLGGGDFNNRMVSHFVAEFERKHNKDLSGNARAIGRLRAACERAKRNLSSLTETSIDIECLFDGIDFTSSITRAKFEKMNLDLFKDCMELVEKCVMDAKLEKGDIHGIVLVGGSTRIPKVQDVLDFVLVDVAPLSLGVEQFGGAMSLFIPRNTPIPTKFTKFNCTTPHDNQTSARFPIYEGESPMAKDNNFLEEFILDDIPPALRGSAKVDVSLEIDDNGILIVSAEAAGSNIKKQIKITNHSARFSKGEMDRMVKEAEEHKAQDEERKKASTAKNALENYIHDINDALSVCGNRVGMKERISLRDAVDKTVRWLEWNHLLVDALKFEEKLKEVEAICEPVLAKMMQPGHGRDVFVKPEMVEIED</sequence>